<sequence length="200" mass="22037">MSPSVSMLSTSSTFLSPLSLFFPCLLFFYLHYSSGASEQFTASDPPQTVSHSPSSLRLYRDCIYPSHLRAYFRDIGSMPEGFITAFHGSHSYSPSFLCFFLPISFQRVNWLVACFGIPSSPLERTGIPRGVTEILLQSASSSIPAAHVLCTGRVGDAVWSLYTSTSRVRGYRESMALGVAIALRTKFAGRTVTLQSMYEV</sequence>
<proteinExistence type="predicted"/>
<gene>
    <name evidence="1" type="ORF">SCHPADRAFT_701066</name>
</gene>
<accession>A0A0H2R426</accession>
<dbReference type="EMBL" id="KQ086238">
    <property type="protein sequence ID" value="KLO06087.1"/>
    <property type="molecule type" value="Genomic_DNA"/>
</dbReference>
<dbReference type="Proteomes" id="UP000053477">
    <property type="component" value="Unassembled WGS sequence"/>
</dbReference>
<dbReference type="InParanoid" id="A0A0H2R426"/>
<dbReference type="AlphaFoldDB" id="A0A0H2R426"/>
<evidence type="ECO:0000313" key="2">
    <source>
        <dbReference type="Proteomes" id="UP000053477"/>
    </source>
</evidence>
<organism evidence="1 2">
    <name type="scientific">Schizopora paradoxa</name>
    <dbReference type="NCBI Taxonomy" id="27342"/>
    <lineage>
        <taxon>Eukaryota</taxon>
        <taxon>Fungi</taxon>
        <taxon>Dikarya</taxon>
        <taxon>Basidiomycota</taxon>
        <taxon>Agaricomycotina</taxon>
        <taxon>Agaricomycetes</taxon>
        <taxon>Hymenochaetales</taxon>
        <taxon>Schizoporaceae</taxon>
        <taxon>Schizopora</taxon>
    </lineage>
</organism>
<protein>
    <submittedName>
        <fullName evidence="1">Uncharacterized protein</fullName>
    </submittedName>
</protein>
<reference evidence="1 2" key="1">
    <citation type="submission" date="2015-04" db="EMBL/GenBank/DDBJ databases">
        <title>Complete genome sequence of Schizopora paradoxa KUC8140, a cosmopolitan wood degrader in East Asia.</title>
        <authorList>
            <consortium name="DOE Joint Genome Institute"/>
            <person name="Min B."/>
            <person name="Park H."/>
            <person name="Jang Y."/>
            <person name="Kim J.-J."/>
            <person name="Kim K.H."/>
            <person name="Pangilinan J."/>
            <person name="Lipzen A."/>
            <person name="Riley R."/>
            <person name="Grigoriev I.V."/>
            <person name="Spatafora J.W."/>
            <person name="Choi I.-G."/>
        </authorList>
    </citation>
    <scope>NUCLEOTIDE SEQUENCE [LARGE SCALE GENOMIC DNA]</scope>
    <source>
        <strain evidence="1 2">KUC8140</strain>
    </source>
</reference>
<name>A0A0H2R426_9AGAM</name>
<keyword evidence="2" id="KW-1185">Reference proteome</keyword>
<evidence type="ECO:0000313" key="1">
    <source>
        <dbReference type="EMBL" id="KLO06087.1"/>
    </source>
</evidence>